<proteinExistence type="predicted"/>
<evidence type="ECO:0000256" key="1">
    <source>
        <dbReference type="ARBA" id="ARBA00001947"/>
    </source>
</evidence>
<evidence type="ECO:0000256" key="4">
    <source>
        <dbReference type="ARBA" id="ARBA00023239"/>
    </source>
</evidence>
<dbReference type="Gene3D" id="3.30.479.10">
    <property type="entry name" value="6-pyruvoyl tetrahydropterin synthase/QueD"/>
    <property type="match status" value="1"/>
</dbReference>
<dbReference type="GO" id="GO:0003874">
    <property type="term" value="F:6-pyruvoyltetrahydropterin synthase activity"/>
    <property type="evidence" value="ECO:0007669"/>
    <property type="project" value="UniProtKB-EC"/>
</dbReference>
<dbReference type="Pfam" id="PF01242">
    <property type="entry name" value="PTPS"/>
    <property type="match status" value="1"/>
</dbReference>
<name>J9D2J8_9ZZZZ</name>
<evidence type="ECO:0000256" key="3">
    <source>
        <dbReference type="ARBA" id="ARBA00022833"/>
    </source>
</evidence>
<organism evidence="5">
    <name type="scientific">gut metagenome</name>
    <dbReference type="NCBI Taxonomy" id="749906"/>
    <lineage>
        <taxon>unclassified sequences</taxon>
        <taxon>metagenomes</taxon>
        <taxon>organismal metagenomes</taxon>
    </lineage>
</organism>
<dbReference type="InterPro" id="IPR007115">
    <property type="entry name" value="6-PTP_synth/QueD"/>
</dbReference>
<dbReference type="GO" id="GO:0046872">
    <property type="term" value="F:metal ion binding"/>
    <property type="evidence" value="ECO:0007669"/>
    <property type="project" value="UniProtKB-KW"/>
</dbReference>
<accession>J9D2J8</accession>
<gene>
    <name evidence="5" type="ORF">EVA_05048</name>
</gene>
<keyword evidence="3" id="KW-0862">Zinc</keyword>
<dbReference type="EMBL" id="AMCI01001041">
    <property type="protein sequence ID" value="EJX06846.1"/>
    <property type="molecule type" value="Genomic_DNA"/>
</dbReference>
<dbReference type="SUPFAM" id="SSF55620">
    <property type="entry name" value="Tetrahydrobiopterin biosynthesis enzymes-like"/>
    <property type="match status" value="1"/>
</dbReference>
<dbReference type="InterPro" id="IPR038418">
    <property type="entry name" value="6-PTP_synth/QueD_sf"/>
</dbReference>
<comment type="caution">
    <text evidence="5">The sequence shown here is derived from an EMBL/GenBank/DDBJ whole genome shotgun (WGS) entry which is preliminary data.</text>
</comment>
<dbReference type="EC" id="4.2.3.12" evidence="5"/>
<keyword evidence="4 5" id="KW-0456">Lyase</keyword>
<reference evidence="5" key="1">
    <citation type="journal article" date="2012" name="PLoS ONE">
        <title>Gene sets for utilization of primary and secondary nutrition supplies in the distal gut of endangered iberian lynx.</title>
        <authorList>
            <person name="Alcaide M."/>
            <person name="Messina E."/>
            <person name="Richter M."/>
            <person name="Bargiela R."/>
            <person name="Peplies J."/>
            <person name="Huws S.A."/>
            <person name="Newbold C.J."/>
            <person name="Golyshin P.N."/>
            <person name="Simon M.A."/>
            <person name="Lopez G."/>
            <person name="Yakimov M.M."/>
            <person name="Ferrer M."/>
        </authorList>
    </citation>
    <scope>NUCLEOTIDE SEQUENCE</scope>
</reference>
<dbReference type="PANTHER" id="PTHR12589">
    <property type="entry name" value="PYRUVOYL TETRAHYDROBIOPTERIN SYNTHASE"/>
    <property type="match status" value="1"/>
</dbReference>
<keyword evidence="2" id="KW-0479">Metal-binding</keyword>
<dbReference type="AlphaFoldDB" id="J9D2J8"/>
<evidence type="ECO:0000256" key="2">
    <source>
        <dbReference type="ARBA" id="ARBA00022723"/>
    </source>
</evidence>
<protein>
    <submittedName>
        <fullName evidence="5">6-pyruvoyl-tetrahydropterin synthase</fullName>
        <ecNumber evidence="5">4.2.3.12</ecNumber>
    </submittedName>
</protein>
<evidence type="ECO:0000313" key="5">
    <source>
        <dbReference type="EMBL" id="EJX06846.1"/>
    </source>
</evidence>
<sequence>MYYISKRIEVAFAHQLTLNYESKCQRLHGHNGIITVYCCAEELDENGMVVDFSHVKKMLTDKMDHRNLNEVFDFNPTAENLAHWIANQVPHCYKVTFQESEGNIACYVKPSCEHHAF</sequence>
<comment type="cofactor">
    <cofactor evidence="1">
        <name>Zn(2+)</name>
        <dbReference type="ChEBI" id="CHEBI:29105"/>
    </cofactor>
</comment>
<dbReference type="PANTHER" id="PTHR12589:SF7">
    <property type="entry name" value="6-PYRUVOYL TETRAHYDROBIOPTERIN SYNTHASE"/>
    <property type="match status" value="1"/>
</dbReference>